<dbReference type="Pfam" id="PF00440">
    <property type="entry name" value="TetR_N"/>
    <property type="match status" value="1"/>
</dbReference>
<dbReference type="InterPro" id="IPR036271">
    <property type="entry name" value="Tet_transcr_reg_TetR-rel_C_sf"/>
</dbReference>
<dbReference type="Proteomes" id="UP000550729">
    <property type="component" value="Unassembled WGS sequence"/>
</dbReference>
<dbReference type="PANTHER" id="PTHR30055">
    <property type="entry name" value="HTH-TYPE TRANSCRIPTIONAL REGULATOR RUTR"/>
    <property type="match status" value="1"/>
</dbReference>
<gene>
    <name evidence="4" type="ORF">HH308_01870</name>
</gene>
<sequence length="205" mass="22125">MKYVEASVRRPQLVAAAQVVLARDGVAGTALRAVAAEAGVSLGTVQHVFGSKAELLRAVIEDVVHGIAEVLDDAAHLGSGLEFAIRDGMTGFWDILVADEVNLQIMQYELTLYALREPGQAELARWQYQRYGEIVASWCENAARNAGETCAVPFDQLGRLIVSGIDGILIQYLVERDARRARADLAATIKMLVGLADVRLAPAPL</sequence>
<accession>A0A848KNU4</accession>
<reference evidence="4 5" key="1">
    <citation type="submission" date="2020-04" db="EMBL/GenBank/DDBJ databases">
        <title>Gordonia sp. nov. TBRC 11910.</title>
        <authorList>
            <person name="Suriyachadkun C."/>
        </authorList>
    </citation>
    <scope>NUCLEOTIDE SEQUENCE [LARGE SCALE GENOMIC DNA]</scope>
    <source>
        <strain evidence="4 5">TBRC 11910</strain>
    </source>
</reference>
<dbReference type="InterPro" id="IPR041583">
    <property type="entry name" value="TetR_C_31"/>
</dbReference>
<evidence type="ECO:0000256" key="1">
    <source>
        <dbReference type="ARBA" id="ARBA00023125"/>
    </source>
</evidence>
<dbReference type="EMBL" id="JABBNB010000001">
    <property type="protein sequence ID" value="NMN99959.1"/>
    <property type="molecule type" value="Genomic_DNA"/>
</dbReference>
<dbReference type="PRINTS" id="PR00455">
    <property type="entry name" value="HTHTETR"/>
</dbReference>
<dbReference type="SUPFAM" id="SSF48498">
    <property type="entry name" value="Tetracyclin repressor-like, C-terminal domain"/>
    <property type="match status" value="1"/>
</dbReference>
<dbReference type="RefSeq" id="WP_170192435.1">
    <property type="nucleotide sequence ID" value="NZ_JABBNB010000001.1"/>
</dbReference>
<feature type="domain" description="HTH tetR-type" evidence="3">
    <location>
        <begin position="7"/>
        <end position="67"/>
    </location>
</feature>
<evidence type="ECO:0000259" key="3">
    <source>
        <dbReference type="PROSITE" id="PS50977"/>
    </source>
</evidence>
<name>A0A848KNU4_9ACTN</name>
<evidence type="ECO:0000313" key="5">
    <source>
        <dbReference type="Proteomes" id="UP000550729"/>
    </source>
</evidence>
<proteinExistence type="predicted"/>
<organism evidence="4 5">
    <name type="scientific">Gordonia asplenii</name>
    <dbReference type="NCBI Taxonomy" id="2725283"/>
    <lineage>
        <taxon>Bacteria</taxon>
        <taxon>Bacillati</taxon>
        <taxon>Actinomycetota</taxon>
        <taxon>Actinomycetes</taxon>
        <taxon>Mycobacteriales</taxon>
        <taxon>Gordoniaceae</taxon>
        <taxon>Gordonia</taxon>
    </lineage>
</organism>
<keyword evidence="1 2" id="KW-0238">DNA-binding</keyword>
<protein>
    <submittedName>
        <fullName evidence="4">TetR/AcrR family transcriptional regulator</fullName>
    </submittedName>
</protein>
<dbReference type="Gene3D" id="1.10.357.10">
    <property type="entry name" value="Tetracycline Repressor, domain 2"/>
    <property type="match status" value="1"/>
</dbReference>
<dbReference type="PANTHER" id="PTHR30055:SF226">
    <property type="entry name" value="HTH-TYPE TRANSCRIPTIONAL REGULATOR PKSA"/>
    <property type="match status" value="1"/>
</dbReference>
<dbReference type="InterPro" id="IPR009057">
    <property type="entry name" value="Homeodomain-like_sf"/>
</dbReference>
<dbReference type="GO" id="GO:0000976">
    <property type="term" value="F:transcription cis-regulatory region binding"/>
    <property type="evidence" value="ECO:0007669"/>
    <property type="project" value="TreeGrafter"/>
</dbReference>
<comment type="caution">
    <text evidence="4">The sequence shown here is derived from an EMBL/GenBank/DDBJ whole genome shotgun (WGS) entry which is preliminary data.</text>
</comment>
<keyword evidence="5" id="KW-1185">Reference proteome</keyword>
<evidence type="ECO:0000256" key="2">
    <source>
        <dbReference type="PROSITE-ProRule" id="PRU00335"/>
    </source>
</evidence>
<dbReference type="InterPro" id="IPR001647">
    <property type="entry name" value="HTH_TetR"/>
</dbReference>
<dbReference type="AlphaFoldDB" id="A0A848KNU4"/>
<dbReference type="PROSITE" id="PS50977">
    <property type="entry name" value="HTH_TETR_2"/>
    <property type="match status" value="1"/>
</dbReference>
<dbReference type="Pfam" id="PF17940">
    <property type="entry name" value="TetR_C_31"/>
    <property type="match status" value="1"/>
</dbReference>
<dbReference type="InterPro" id="IPR050109">
    <property type="entry name" value="HTH-type_TetR-like_transc_reg"/>
</dbReference>
<dbReference type="GO" id="GO:0003700">
    <property type="term" value="F:DNA-binding transcription factor activity"/>
    <property type="evidence" value="ECO:0007669"/>
    <property type="project" value="TreeGrafter"/>
</dbReference>
<evidence type="ECO:0000313" key="4">
    <source>
        <dbReference type="EMBL" id="NMN99959.1"/>
    </source>
</evidence>
<dbReference type="SUPFAM" id="SSF46689">
    <property type="entry name" value="Homeodomain-like"/>
    <property type="match status" value="1"/>
</dbReference>
<feature type="DNA-binding region" description="H-T-H motif" evidence="2">
    <location>
        <begin position="30"/>
        <end position="49"/>
    </location>
</feature>